<comment type="caution">
    <text evidence="12">The sequence shown here is derived from an EMBL/GenBank/DDBJ whole genome shotgun (WGS) entry which is preliminary data.</text>
</comment>
<dbReference type="PANTHER" id="PTHR13445">
    <property type="entry name" value="TUMOR SUPPRESSING SUBTRANSFERABLE CANDIDATE 4 TSSC4"/>
    <property type="match status" value="1"/>
</dbReference>
<dbReference type="GO" id="GO:0005681">
    <property type="term" value="C:spliceosomal complex"/>
    <property type="evidence" value="ECO:0007669"/>
    <property type="project" value="UniProtKB-KW"/>
</dbReference>
<proteinExistence type="inferred from homology"/>
<evidence type="ECO:0000256" key="3">
    <source>
        <dbReference type="ARBA" id="ARBA00010362"/>
    </source>
</evidence>
<dbReference type="GO" id="GO:0008380">
    <property type="term" value="P:RNA splicing"/>
    <property type="evidence" value="ECO:0007669"/>
    <property type="project" value="UniProtKB-KW"/>
</dbReference>
<evidence type="ECO:0000256" key="1">
    <source>
        <dbReference type="ARBA" id="ARBA00004123"/>
    </source>
</evidence>
<organism evidence="12 13">
    <name type="scientific">Solanum bulbocastanum</name>
    <name type="common">Wild potato</name>
    <dbReference type="NCBI Taxonomy" id="147425"/>
    <lineage>
        <taxon>Eukaryota</taxon>
        <taxon>Viridiplantae</taxon>
        <taxon>Streptophyta</taxon>
        <taxon>Embryophyta</taxon>
        <taxon>Tracheophyta</taxon>
        <taxon>Spermatophyta</taxon>
        <taxon>Magnoliopsida</taxon>
        <taxon>eudicotyledons</taxon>
        <taxon>Gunneridae</taxon>
        <taxon>Pentapetalae</taxon>
        <taxon>asterids</taxon>
        <taxon>lamiids</taxon>
        <taxon>Solanales</taxon>
        <taxon>Solanaceae</taxon>
        <taxon>Solanoideae</taxon>
        <taxon>Solaneae</taxon>
        <taxon>Solanum</taxon>
    </lineage>
</organism>
<evidence type="ECO:0000313" key="13">
    <source>
        <dbReference type="Proteomes" id="UP001371456"/>
    </source>
</evidence>
<comment type="subcellular location">
    <subcellularLocation>
        <location evidence="2">Cytoplasm</location>
    </subcellularLocation>
    <subcellularLocation>
        <location evidence="1">Nucleus</location>
    </subcellularLocation>
</comment>
<dbReference type="AlphaFoldDB" id="A0AAN8YN56"/>
<gene>
    <name evidence="12" type="ORF">RDI58_005983</name>
</gene>
<keyword evidence="5" id="KW-0507">mRNA processing</keyword>
<feature type="region of interest" description="Disordered" evidence="11">
    <location>
        <begin position="183"/>
        <end position="207"/>
    </location>
</feature>
<reference evidence="12 13" key="1">
    <citation type="submission" date="2024-02" db="EMBL/GenBank/DDBJ databases">
        <title>de novo genome assembly of Solanum bulbocastanum strain 11H21.</title>
        <authorList>
            <person name="Hosaka A.J."/>
        </authorList>
    </citation>
    <scope>NUCLEOTIDE SEQUENCE [LARGE SCALE GENOMIC DNA]</scope>
    <source>
        <tissue evidence="12">Young leaves</tissue>
    </source>
</reference>
<evidence type="ECO:0000313" key="12">
    <source>
        <dbReference type="EMBL" id="KAK6798281.1"/>
    </source>
</evidence>
<sequence length="368" mass="42070">MDESFRVRVDKVFGSLTETSNLSSLWCLTDDEIEKREWNRDTPSRELLDFDSKSCPPHIDGFFSKSPQTLDFPKQLHFDLEQLSDGEEPNDDNESDIRSGIGLDCTLDYEEEEDEFDKVAVDTEKEKQQPSDRLYTRVVSDYGISADTDHELPLTLHDITRDPRANHEAAKLRLKEDAEAALREGHLGSKPPTVYKTQGQDDADSPKKFKFKEDYNLVPISSIPDYVRNPSKYTCYTLDVSDDMDEESNRKAYMDFLSFMKKGSHLDDDSSTNFEKPPIFNLRMKQPVGTFNKQGVKAEQIQVKKTVPLSEQIQVKKTVPLSIVTMESDNAAMEEDESSIAANRARPGRLHKPGKRYRTRATMMDTDD</sequence>
<keyword evidence="7" id="KW-0508">mRNA splicing</keyword>
<keyword evidence="4" id="KW-0963">Cytoplasm</keyword>
<dbReference type="InterPro" id="IPR029338">
    <property type="entry name" value="TSSC4"/>
</dbReference>
<evidence type="ECO:0000256" key="11">
    <source>
        <dbReference type="SAM" id="MobiDB-lite"/>
    </source>
</evidence>
<comment type="function">
    <text evidence="10">Protein associated with the U5 snRNP, during its maturation and its post-splicing recycling and which is required for spliceosomal tri-snRNP complex assembly in the nucleus. Has a molecular sequestering activity and transiently hinders SNRNP200 binding sites for constitutive splicing factors that intervene later during the assembly of the spliceosome and splicing. Together with its molecular sequestering activity, may also function as a molecular adapter and placeholder, coordinating the assembly of the U5 snRNP and its association with the U4/U6 di-snRNP.</text>
</comment>
<evidence type="ECO:0000256" key="9">
    <source>
        <dbReference type="ARBA" id="ARBA00035304"/>
    </source>
</evidence>
<evidence type="ECO:0000256" key="2">
    <source>
        <dbReference type="ARBA" id="ARBA00004496"/>
    </source>
</evidence>
<keyword evidence="6" id="KW-0747">Spliceosome</keyword>
<evidence type="ECO:0000256" key="4">
    <source>
        <dbReference type="ARBA" id="ARBA00022490"/>
    </source>
</evidence>
<evidence type="ECO:0000256" key="7">
    <source>
        <dbReference type="ARBA" id="ARBA00023187"/>
    </source>
</evidence>
<dbReference type="Proteomes" id="UP001371456">
    <property type="component" value="Unassembled WGS sequence"/>
</dbReference>
<dbReference type="GO" id="GO:0006397">
    <property type="term" value="P:mRNA processing"/>
    <property type="evidence" value="ECO:0007669"/>
    <property type="project" value="UniProtKB-KW"/>
</dbReference>
<keyword evidence="13" id="KW-1185">Reference proteome</keyword>
<dbReference type="Pfam" id="PF15264">
    <property type="entry name" value="TSSC4"/>
    <property type="match status" value="1"/>
</dbReference>
<dbReference type="PANTHER" id="PTHR13445:SF3">
    <property type="entry name" value="U5 SMALL NUCLEAR RIBONUCLEOPROTEIN TSSC4"/>
    <property type="match status" value="1"/>
</dbReference>
<evidence type="ECO:0000256" key="5">
    <source>
        <dbReference type="ARBA" id="ARBA00022664"/>
    </source>
</evidence>
<protein>
    <recommendedName>
        <fullName evidence="9">U5 small nuclear ribonucleoprotein TSSC4</fullName>
    </recommendedName>
</protein>
<dbReference type="EMBL" id="JBANQN010000002">
    <property type="protein sequence ID" value="KAK6798281.1"/>
    <property type="molecule type" value="Genomic_DNA"/>
</dbReference>
<name>A0AAN8YN56_SOLBU</name>
<evidence type="ECO:0000256" key="8">
    <source>
        <dbReference type="ARBA" id="ARBA00023242"/>
    </source>
</evidence>
<keyword evidence="8" id="KW-0539">Nucleus</keyword>
<evidence type="ECO:0000256" key="10">
    <source>
        <dbReference type="ARBA" id="ARBA00045970"/>
    </source>
</evidence>
<comment type="similarity">
    <text evidence="3">Belongs to the TSSC4 family.</text>
</comment>
<accession>A0AAN8YN56</accession>
<dbReference type="GO" id="GO:0005737">
    <property type="term" value="C:cytoplasm"/>
    <property type="evidence" value="ECO:0007669"/>
    <property type="project" value="UniProtKB-SubCell"/>
</dbReference>
<evidence type="ECO:0000256" key="6">
    <source>
        <dbReference type="ARBA" id="ARBA00022728"/>
    </source>
</evidence>